<organism evidence="13">
    <name type="scientific">uncultured bacterium EIL26B11</name>
    <dbReference type="NCBI Taxonomy" id="1768201"/>
    <lineage>
        <taxon>Bacteria</taxon>
        <taxon>environmental samples</taxon>
    </lineage>
</organism>
<feature type="binding site" evidence="10">
    <location>
        <position position="196"/>
    </location>
    <ligand>
        <name>substrate</name>
    </ligand>
</feature>
<feature type="binding site" evidence="10">
    <location>
        <position position="117"/>
    </location>
    <ligand>
        <name>substrate</name>
    </ligand>
</feature>
<comment type="function">
    <text evidence="1">Catalyzes the decarboxylation of orotidine 5'-monophosphate (OMP) to uridine 5'-monophosphate (UMP).</text>
</comment>
<comment type="similarity">
    <text evidence="11">Belongs to the OMP decarboxylase family.</text>
</comment>
<evidence type="ECO:0000256" key="4">
    <source>
        <dbReference type="ARBA" id="ARBA00021923"/>
    </source>
</evidence>
<dbReference type="CDD" id="cd04725">
    <property type="entry name" value="OMP_decarboxylase_like"/>
    <property type="match status" value="1"/>
</dbReference>
<evidence type="ECO:0000256" key="2">
    <source>
        <dbReference type="ARBA" id="ARBA00004861"/>
    </source>
</evidence>
<evidence type="ECO:0000256" key="8">
    <source>
        <dbReference type="ARBA" id="ARBA00049157"/>
    </source>
</evidence>
<evidence type="ECO:0000256" key="1">
    <source>
        <dbReference type="ARBA" id="ARBA00002356"/>
    </source>
</evidence>
<comment type="pathway">
    <text evidence="2 11">Pyrimidine metabolism; UMP biosynthesis via de novo pathway; UMP from orotate: step 2/2.</text>
</comment>
<feature type="domain" description="Orotidine 5'-phosphate decarboxylase" evidence="12">
    <location>
        <begin position="5"/>
        <end position="210"/>
    </location>
</feature>
<dbReference type="EMBL" id="KT201089">
    <property type="protein sequence ID" value="ALS56172.1"/>
    <property type="molecule type" value="Genomic_DNA"/>
</dbReference>
<keyword evidence="7 11" id="KW-0456">Lyase</keyword>
<feature type="binding site" evidence="10">
    <location>
        <position position="176"/>
    </location>
    <ligand>
        <name>substrate</name>
    </ligand>
</feature>
<comment type="catalytic activity">
    <reaction evidence="8 11">
        <text>orotidine 5'-phosphate + H(+) = UMP + CO2</text>
        <dbReference type="Rhea" id="RHEA:11596"/>
        <dbReference type="ChEBI" id="CHEBI:15378"/>
        <dbReference type="ChEBI" id="CHEBI:16526"/>
        <dbReference type="ChEBI" id="CHEBI:57538"/>
        <dbReference type="ChEBI" id="CHEBI:57865"/>
        <dbReference type="EC" id="4.1.1.23"/>
    </reaction>
</comment>
<dbReference type="GO" id="GO:0006207">
    <property type="term" value="P:'de novo' pyrimidine nucleobase biosynthetic process"/>
    <property type="evidence" value="ECO:0007669"/>
    <property type="project" value="InterPro"/>
</dbReference>
<evidence type="ECO:0000259" key="12">
    <source>
        <dbReference type="SMART" id="SM00934"/>
    </source>
</evidence>
<dbReference type="PANTHER" id="PTHR32119:SF2">
    <property type="entry name" value="OROTIDINE 5'-PHOSPHATE DECARBOXYLASE"/>
    <property type="match status" value="1"/>
</dbReference>
<dbReference type="Pfam" id="PF00215">
    <property type="entry name" value="OMPdecase"/>
    <property type="match status" value="1"/>
</dbReference>
<evidence type="ECO:0000256" key="3">
    <source>
        <dbReference type="ARBA" id="ARBA00012321"/>
    </source>
</evidence>
<dbReference type="SUPFAM" id="SSF51366">
    <property type="entry name" value="Ribulose-phoshate binding barrel"/>
    <property type="match status" value="1"/>
</dbReference>
<dbReference type="AlphaFoldDB" id="A0A0U2XPS9"/>
<feature type="binding site" evidence="10">
    <location>
        <position position="167"/>
    </location>
    <ligand>
        <name>substrate</name>
    </ligand>
</feature>
<evidence type="ECO:0000256" key="11">
    <source>
        <dbReference type="RuleBase" id="RU000512"/>
    </source>
</evidence>
<dbReference type="GO" id="GO:0044205">
    <property type="term" value="P:'de novo' UMP biosynthetic process"/>
    <property type="evidence" value="ECO:0007669"/>
    <property type="project" value="UniProtKB-UniPathway"/>
</dbReference>
<evidence type="ECO:0000313" key="13">
    <source>
        <dbReference type="EMBL" id="ALS56172.1"/>
    </source>
</evidence>
<feature type="binding site" evidence="10">
    <location>
        <position position="33"/>
    </location>
    <ligand>
        <name>substrate</name>
    </ligand>
</feature>
<dbReference type="InterPro" id="IPR018089">
    <property type="entry name" value="OMPdecase_AS"/>
</dbReference>
<dbReference type="NCBIfam" id="TIGR01740">
    <property type="entry name" value="pyrF"/>
    <property type="match status" value="1"/>
</dbReference>
<dbReference type="GO" id="GO:0004590">
    <property type="term" value="F:orotidine-5'-phosphate decarboxylase activity"/>
    <property type="evidence" value="ECO:0007669"/>
    <property type="project" value="UniProtKB-EC"/>
</dbReference>
<dbReference type="InterPro" id="IPR014732">
    <property type="entry name" value="OMPdecase"/>
</dbReference>
<dbReference type="PANTHER" id="PTHR32119">
    <property type="entry name" value="OROTIDINE 5'-PHOSPHATE DECARBOXYLASE"/>
    <property type="match status" value="1"/>
</dbReference>
<dbReference type="InterPro" id="IPR013785">
    <property type="entry name" value="Aldolase_TIM"/>
</dbReference>
<evidence type="ECO:0000256" key="6">
    <source>
        <dbReference type="ARBA" id="ARBA00022975"/>
    </source>
</evidence>
<dbReference type="GO" id="GO:0005829">
    <property type="term" value="C:cytosol"/>
    <property type="evidence" value="ECO:0007669"/>
    <property type="project" value="TreeGrafter"/>
</dbReference>
<sequence length="212" mass="23319">MSVKPIFFALDGKSLSEFEFELKILKDHIYGVKVGLELFVSEGPSVVEKLKKQGWQVFLDLKLHDIPNTIKEATRSAANLGADFLTIHIASTSDALIEASNTKGNTLQILGVSSALTSRAMTNSVSEEVNKEFKEAKECGVDGVICPASEISKTKEIFDLIVTPGIRLKNDDKNDQKNVATPNFAINEGAKYIVMGRSIRNNLDYIINDLEL</sequence>
<dbReference type="InterPro" id="IPR011060">
    <property type="entry name" value="RibuloseP-bd_barrel"/>
</dbReference>
<feature type="active site" description="For OMPdecase activity" evidence="9">
    <location>
        <position position="65"/>
    </location>
</feature>
<protein>
    <recommendedName>
        <fullName evidence="4 11">Orotidine 5'-phosphate decarboxylase</fullName>
        <ecNumber evidence="3 11">4.1.1.23</ecNumber>
    </recommendedName>
</protein>
<feature type="active site" description="For OMPdecase activity" evidence="9">
    <location>
        <position position="62"/>
    </location>
</feature>
<evidence type="ECO:0000256" key="7">
    <source>
        <dbReference type="ARBA" id="ARBA00023239"/>
    </source>
</evidence>
<keyword evidence="6 11" id="KW-0665">Pyrimidine biosynthesis</keyword>
<dbReference type="EC" id="4.1.1.23" evidence="3 11"/>
<accession>A0A0U2XPS9</accession>
<evidence type="ECO:0000256" key="10">
    <source>
        <dbReference type="PIRSR" id="PIRSR614732-2"/>
    </source>
</evidence>
<keyword evidence="5 11" id="KW-0210">Decarboxylase</keyword>
<dbReference type="InterPro" id="IPR001754">
    <property type="entry name" value="OMPdeCOase_dom"/>
</dbReference>
<feature type="binding site" evidence="10">
    <location>
        <position position="197"/>
    </location>
    <ligand>
        <name>substrate</name>
    </ligand>
</feature>
<evidence type="ECO:0000256" key="9">
    <source>
        <dbReference type="PIRSR" id="PIRSR614732-1"/>
    </source>
</evidence>
<reference evidence="13" key="1">
    <citation type="journal article" date="2016" name="ISME J.">
        <title>Functional metagenomic screen reveals new and diverse microbial rhodopsins.</title>
        <authorList>
            <person name="Pushkarev A."/>
            <person name="Beja O."/>
        </authorList>
    </citation>
    <scope>NUCLEOTIDE SEQUENCE</scope>
</reference>
<dbReference type="UniPathway" id="UPA00070">
    <property type="reaction ID" value="UER00120"/>
</dbReference>
<proteinExistence type="inferred from homology"/>
<dbReference type="SMART" id="SM00934">
    <property type="entry name" value="OMPdecase"/>
    <property type="match status" value="1"/>
</dbReference>
<name>A0A0U2XPS9_9BACT</name>
<feature type="binding site" evidence="10">
    <location>
        <position position="11"/>
    </location>
    <ligand>
        <name>substrate</name>
    </ligand>
</feature>
<evidence type="ECO:0000256" key="5">
    <source>
        <dbReference type="ARBA" id="ARBA00022793"/>
    </source>
</evidence>
<feature type="active site" description="For OMPdecase activity" evidence="9">
    <location>
        <position position="60"/>
    </location>
</feature>
<dbReference type="Gene3D" id="3.20.20.70">
    <property type="entry name" value="Aldolase class I"/>
    <property type="match status" value="1"/>
</dbReference>
<dbReference type="PROSITE" id="PS00156">
    <property type="entry name" value="OMPDECASE"/>
    <property type="match status" value="1"/>
</dbReference>